<dbReference type="PANTHER" id="PTHR13193">
    <property type="entry name" value="CGI-140"/>
    <property type="match status" value="1"/>
</dbReference>
<name>A0A8J8P515_HALGN</name>
<dbReference type="GO" id="GO:0044183">
    <property type="term" value="F:protein folding chaperone"/>
    <property type="evidence" value="ECO:0007669"/>
    <property type="project" value="InterPro"/>
</dbReference>
<dbReference type="OrthoDB" id="10433534at2759"/>
<dbReference type="InterPro" id="IPR005351">
    <property type="entry name" value="ASTER"/>
</dbReference>
<dbReference type="Pfam" id="PF03669">
    <property type="entry name" value="ASTER"/>
    <property type="match status" value="1"/>
</dbReference>
<protein>
    <recommendedName>
        <fullName evidence="9">Protein Asterix</fullName>
    </recommendedName>
</protein>
<comment type="similarity">
    <text evidence="2">Belongs to the Asterix family.</text>
</comment>
<gene>
    <name evidence="7" type="ORF">FGO68_gene4731</name>
</gene>
<reference evidence="7" key="1">
    <citation type="submission" date="2019-06" db="EMBL/GenBank/DDBJ databases">
        <authorList>
            <person name="Zheng W."/>
        </authorList>
    </citation>
    <scope>NUCLEOTIDE SEQUENCE</scope>
    <source>
        <strain evidence="7">QDHG01</strain>
    </source>
</reference>
<feature type="transmembrane region" description="Helical" evidence="6">
    <location>
        <begin position="79"/>
        <end position="98"/>
    </location>
</feature>
<evidence type="ECO:0000256" key="6">
    <source>
        <dbReference type="SAM" id="Phobius"/>
    </source>
</evidence>
<comment type="caution">
    <text evidence="7">The sequence shown here is derived from an EMBL/GenBank/DDBJ whole genome shotgun (WGS) entry which is preliminary data.</text>
</comment>
<accession>A0A8J8P515</accession>
<dbReference type="AlphaFoldDB" id="A0A8J8P515"/>
<dbReference type="GO" id="GO:0045048">
    <property type="term" value="P:protein insertion into ER membrane"/>
    <property type="evidence" value="ECO:0007669"/>
    <property type="project" value="InterPro"/>
</dbReference>
<evidence type="ECO:0000313" key="7">
    <source>
        <dbReference type="EMBL" id="TNV87368.1"/>
    </source>
</evidence>
<organism evidence="7 8">
    <name type="scientific">Halteria grandinella</name>
    <dbReference type="NCBI Taxonomy" id="5974"/>
    <lineage>
        <taxon>Eukaryota</taxon>
        <taxon>Sar</taxon>
        <taxon>Alveolata</taxon>
        <taxon>Ciliophora</taxon>
        <taxon>Intramacronucleata</taxon>
        <taxon>Spirotrichea</taxon>
        <taxon>Stichotrichia</taxon>
        <taxon>Sporadotrichida</taxon>
        <taxon>Halteriidae</taxon>
        <taxon>Halteria</taxon>
    </lineage>
</organism>
<evidence type="ECO:0008006" key="9">
    <source>
        <dbReference type="Google" id="ProtNLM"/>
    </source>
</evidence>
<dbReference type="EMBL" id="RRYP01000478">
    <property type="protein sequence ID" value="TNV87368.1"/>
    <property type="molecule type" value="Genomic_DNA"/>
</dbReference>
<evidence type="ECO:0000256" key="2">
    <source>
        <dbReference type="ARBA" id="ARBA00009066"/>
    </source>
</evidence>
<keyword evidence="8" id="KW-1185">Reference proteome</keyword>
<proteinExistence type="inferred from homology"/>
<feature type="transmembrane region" description="Helical" evidence="6">
    <location>
        <begin position="41"/>
        <end position="67"/>
    </location>
</feature>
<keyword evidence="5 6" id="KW-0472">Membrane</keyword>
<dbReference type="Proteomes" id="UP000785679">
    <property type="component" value="Unassembled WGS sequence"/>
</dbReference>
<dbReference type="PANTHER" id="PTHR13193:SF0">
    <property type="entry name" value="PAT COMPLEX SUBUNIT ASTERIX"/>
    <property type="match status" value="1"/>
</dbReference>
<evidence type="ECO:0000256" key="4">
    <source>
        <dbReference type="ARBA" id="ARBA00022989"/>
    </source>
</evidence>
<keyword evidence="3 6" id="KW-0812">Transmembrane</keyword>
<evidence type="ECO:0000313" key="8">
    <source>
        <dbReference type="Proteomes" id="UP000785679"/>
    </source>
</evidence>
<evidence type="ECO:0000256" key="3">
    <source>
        <dbReference type="ARBA" id="ARBA00022692"/>
    </source>
</evidence>
<dbReference type="GO" id="GO:0005789">
    <property type="term" value="C:endoplasmic reticulum membrane"/>
    <property type="evidence" value="ECO:0007669"/>
    <property type="project" value="InterPro"/>
</dbReference>
<comment type="subcellular location">
    <subcellularLocation>
        <location evidence="1">Membrane</location>
    </subcellularLocation>
</comment>
<evidence type="ECO:0000256" key="1">
    <source>
        <dbReference type="ARBA" id="ARBA00004370"/>
    </source>
</evidence>
<evidence type="ECO:0000256" key="5">
    <source>
        <dbReference type="ARBA" id="ARBA00023136"/>
    </source>
</evidence>
<sequence>MSAVRSQNDPRRDNAILKYDKESITKITAEQNQGTSEFYQLISMFIGIYAFMMKVKWAAWCSLFFFITSLLNMRLENKFQQIFTGIGIIVVSFVSVYVQPPMAAQQAAAVKSLD</sequence>
<keyword evidence="4 6" id="KW-1133">Transmembrane helix</keyword>